<evidence type="ECO:0000313" key="3">
    <source>
        <dbReference type="Proteomes" id="UP000295479"/>
    </source>
</evidence>
<dbReference type="CDD" id="cd00761">
    <property type="entry name" value="Glyco_tranf_GTA_type"/>
    <property type="match status" value="1"/>
</dbReference>
<keyword evidence="2" id="KW-0808">Transferase</keyword>
<dbReference type="EMBL" id="SMFK01000014">
    <property type="protein sequence ID" value="TDD94672.1"/>
    <property type="molecule type" value="Genomic_DNA"/>
</dbReference>
<protein>
    <submittedName>
        <fullName evidence="2">Glycosyltransferase family 2 protein</fullName>
    </submittedName>
</protein>
<sequence>MITPLISIIIPAYNASDFILETLESVKQQTYTNWEIVLVNDCSTDNTIDIVNEFSGNVSNYVKLIINQTNLGVSETRNVAVANASGSWLALLDSDDVWLPNHLETLINEVAKDSDLNLVYAGCLVFLDDVKNIIFEQVITDGMLNNFNISLFTHQIGINPCTVLLNKKSWNRIGGMVPNLHHAEDKDLLFRLAKMGTKFKFSKQNTALYRKHSNAIAASNNASKMALGSIYVYEKHFDWEAIPLKIRIDQLADAYLSYARLIRHIDIKIAGQYSLKALKTKKSIKNVCYFIAFKTLSFL</sequence>
<keyword evidence="3" id="KW-1185">Reference proteome</keyword>
<proteinExistence type="predicted"/>
<dbReference type="AlphaFoldDB" id="A0A4R5CC44"/>
<evidence type="ECO:0000259" key="1">
    <source>
        <dbReference type="Pfam" id="PF00535"/>
    </source>
</evidence>
<dbReference type="Pfam" id="PF00535">
    <property type="entry name" value="Glycos_transf_2"/>
    <property type="match status" value="1"/>
</dbReference>
<organism evidence="2 3">
    <name type="scientific">Flavobacterium cellulosilyticum</name>
    <dbReference type="NCBI Taxonomy" id="2541731"/>
    <lineage>
        <taxon>Bacteria</taxon>
        <taxon>Pseudomonadati</taxon>
        <taxon>Bacteroidota</taxon>
        <taxon>Flavobacteriia</taxon>
        <taxon>Flavobacteriales</taxon>
        <taxon>Flavobacteriaceae</taxon>
        <taxon>Flavobacterium</taxon>
    </lineage>
</organism>
<dbReference type="PANTHER" id="PTHR22916">
    <property type="entry name" value="GLYCOSYLTRANSFERASE"/>
    <property type="match status" value="1"/>
</dbReference>
<name>A0A4R5CC44_9FLAO</name>
<dbReference type="Gene3D" id="3.90.550.10">
    <property type="entry name" value="Spore Coat Polysaccharide Biosynthesis Protein SpsA, Chain A"/>
    <property type="match status" value="1"/>
</dbReference>
<dbReference type="OrthoDB" id="9815829at2"/>
<dbReference type="InterPro" id="IPR029044">
    <property type="entry name" value="Nucleotide-diphossugar_trans"/>
</dbReference>
<dbReference type="Proteomes" id="UP000295479">
    <property type="component" value="Unassembled WGS sequence"/>
</dbReference>
<dbReference type="SUPFAM" id="SSF53448">
    <property type="entry name" value="Nucleotide-diphospho-sugar transferases"/>
    <property type="match status" value="1"/>
</dbReference>
<comment type="caution">
    <text evidence="2">The sequence shown here is derived from an EMBL/GenBank/DDBJ whole genome shotgun (WGS) entry which is preliminary data.</text>
</comment>
<feature type="domain" description="Glycosyltransferase 2-like" evidence="1">
    <location>
        <begin position="7"/>
        <end position="115"/>
    </location>
</feature>
<evidence type="ECO:0000313" key="2">
    <source>
        <dbReference type="EMBL" id="TDD94672.1"/>
    </source>
</evidence>
<dbReference type="RefSeq" id="WP_132008240.1">
    <property type="nucleotide sequence ID" value="NZ_SMFK01000014.1"/>
</dbReference>
<dbReference type="PANTHER" id="PTHR22916:SF3">
    <property type="entry name" value="UDP-GLCNAC:BETAGAL BETA-1,3-N-ACETYLGLUCOSAMINYLTRANSFERASE-LIKE PROTEIN 1"/>
    <property type="match status" value="1"/>
</dbReference>
<accession>A0A4R5CC44</accession>
<dbReference type="InterPro" id="IPR001173">
    <property type="entry name" value="Glyco_trans_2-like"/>
</dbReference>
<reference evidence="2 3" key="1">
    <citation type="submission" date="2019-03" db="EMBL/GenBank/DDBJ databases">
        <title>Flavobacterium AR-3-4 sp. nov. isolated from arctic soil.</title>
        <authorList>
            <person name="Chaudhary D.K."/>
        </authorList>
    </citation>
    <scope>NUCLEOTIDE SEQUENCE [LARGE SCALE GENOMIC DNA]</scope>
    <source>
        <strain evidence="2 3">AR-3-4</strain>
    </source>
</reference>
<dbReference type="GO" id="GO:0016758">
    <property type="term" value="F:hexosyltransferase activity"/>
    <property type="evidence" value="ECO:0007669"/>
    <property type="project" value="UniProtKB-ARBA"/>
</dbReference>
<gene>
    <name evidence="2" type="ORF">E0F76_15645</name>
</gene>